<name>A0ABT8R2Y8_9BACT</name>
<organism evidence="2 3">
    <name type="scientific">Rhodocytophaga aerolata</name>
    <dbReference type="NCBI Taxonomy" id="455078"/>
    <lineage>
        <taxon>Bacteria</taxon>
        <taxon>Pseudomonadati</taxon>
        <taxon>Bacteroidota</taxon>
        <taxon>Cytophagia</taxon>
        <taxon>Cytophagales</taxon>
        <taxon>Rhodocytophagaceae</taxon>
        <taxon>Rhodocytophaga</taxon>
    </lineage>
</organism>
<keyword evidence="1" id="KW-0732">Signal</keyword>
<proteinExistence type="predicted"/>
<protein>
    <recommendedName>
        <fullName evidence="4">Lipoprotein</fullName>
    </recommendedName>
</protein>
<gene>
    <name evidence="2" type="ORF">Q0590_04810</name>
</gene>
<reference evidence="2" key="1">
    <citation type="submission" date="2023-07" db="EMBL/GenBank/DDBJ databases">
        <title>The genome sequence of Rhodocytophaga aerolata KACC 12507.</title>
        <authorList>
            <person name="Zhang X."/>
        </authorList>
    </citation>
    <scope>NUCLEOTIDE SEQUENCE</scope>
    <source>
        <strain evidence="2">KACC 12507</strain>
    </source>
</reference>
<evidence type="ECO:0000256" key="1">
    <source>
        <dbReference type="SAM" id="SignalP"/>
    </source>
</evidence>
<feature type="chain" id="PRO_5045448864" description="Lipoprotein" evidence="1">
    <location>
        <begin position="23"/>
        <end position="292"/>
    </location>
</feature>
<dbReference type="RefSeq" id="WP_302036362.1">
    <property type="nucleotide sequence ID" value="NZ_JAUKPO010000002.1"/>
</dbReference>
<sequence length="292" mass="31443">MKKSKYYIPAIALLLGIGTLSSCNKDKEVSPANTTKPTSEQNFTTAKATLEVIEELQNLNDLAMTVSMDGSASPQATGRIAAIKELPCGTVNHQVNEETGAGTITVDYGSGQRCADDVLRKGKIIFTVTVSAEGNGVQMNAEFVGYEANSKKLDGHYTVGITINDAVNSMIYTYDFKNAVLTYADGSKISWNSNYVINFGYDMGETENDTPIITWEMTGGITGLNRQGKAFSAQITSPLSLDVYCAYGITKGTYLLTAEGYSEAVYDFGNGQCDNLATLTIDGKSEQIPMHQ</sequence>
<evidence type="ECO:0008006" key="4">
    <source>
        <dbReference type="Google" id="ProtNLM"/>
    </source>
</evidence>
<comment type="caution">
    <text evidence="2">The sequence shown here is derived from an EMBL/GenBank/DDBJ whole genome shotgun (WGS) entry which is preliminary data.</text>
</comment>
<evidence type="ECO:0000313" key="2">
    <source>
        <dbReference type="EMBL" id="MDO1445558.1"/>
    </source>
</evidence>
<dbReference type="Proteomes" id="UP001168528">
    <property type="component" value="Unassembled WGS sequence"/>
</dbReference>
<feature type="signal peptide" evidence="1">
    <location>
        <begin position="1"/>
        <end position="22"/>
    </location>
</feature>
<dbReference type="PROSITE" id="PS51257">
    <property type="entry name" value="PROKAR_LIPOPROTEIN"/>
    <property type="match status" value="1"/>
</dbReference>
<dbReference type="EMBL" id="JAUKPO010000002">
    <property type="protein sequence ID" value="MDO1445558.1"/>
    <property type="molecule type" value="Genomic_DNA"/>
</dbReference>
<keyword evidence="3" id="KW-1185">Reference proteome</keyword>
<accession>A0ABT8R2Y8</accession>
<evidence type="ECO:0000313" key="3">
    <source>
        <dbReference type="Proteomes" id="UP001168528"/>
    </source>
</evidence>